<protein>
    <submittedName>
        <fullName evidence="3">Uncharacterized protein</fullName>
    </submittedName>
</protein>
<dbReference type="Proteomes" id="UP000548476">
    <property type="component" value="Unassembled WGS sequence"/>
</dbReference>
<dbReference type="RefSeq" id="WP_184789422.1">
    <property type="nucleotide sequence ID" value="NZ_BONT01000030.1"/>
</dbReference>
<dbReference type="AlphaFoldDB" id="A0A841FS59"/>
<dbReference type="EMBL" id="JACHGT010000009">
    <property type="protein sequence ID" value="MBB6036588.1"/>
    <property type="molecule type" value="Genomic_DNA"/>
</dbReference>
<feature type="region of interest" description="Disordered" evidence="1">
    <location>
        <begin position="1"/>
        <end position="23"/>
    </location>
</feature>
<reference evidence="3 4" key="1">
    <citation type="submission" date="2020-08" db="EMBL/GenBank/DDBJ databases">
        <title>Genomic Encyclopedia of Type Strains, Phase IV (KMG-IV): sequencing the most valuable type-strain genomes for metagenomic binning, comparative biology and taxonomic classification.</title>
        <authorList>
            <person name="Goeker M."/>
        </authorList>
    </citation>
    <scope>NUCLEOTIDE SEQUENCE [LARGE SCALE GENOMIC DNA]</scope>
    <source>
        <strain evidence="3 4">YIM 65646</strain>
    </source>
</reference>
<proteinExistence type="predicted"/>
<keyword evidence="2" id="KW-0472">Membrane</keyword>
<evidence type="ECO:0000256" key="1">
    <source>
        <dbReference type="SAM" id="MobiDB-lite"/>
    </source>
</evidence>
<keyword evidence="4" id="KW-1185">Reference proteome</keyword>
<keyword evidence="2" id="KW-1133">Transmembrane helix</keyword>
<evidence type="ECO:0000313" key="3">
    <source>
        <dbReference type="EMBL" id="MBB6036588.1"/>
    </source>
</evidence>
<name>A0A841FS59_9ACTN</name>
<gene>
    <name evidence="3" type="ORF">HNR73_004459</name>
</gene>
<evidence type="ECO:0000313" key="4">
    <source>
        <dbReference type="Proteomes" id="UP000548476"/>
    </source>
</evidence>
<keyword evidence="2" id="KW-0812">Transmembrane</keyword>
<feature type="transmembrane region" description="Helical" evidence="2">
    <location>
        <begin position="66"/>
        <end position="91"/>
    </location>
</feature>
<feature type="compositionally biased region" description="Pro residues" evidence="1">
    <location>
        <begin position="1"/>
        <end position="14"/>
    </location>
</feature>
<comment type="caution">
    <text evidence="3">The sequence shown here is derived from an EMBL/GenBank/DDBJ whole genome shotgun (WGS) entry which is preliminary data.</text>
</comment>
<evidence type="ECO:0000256" key="2">
    <source>
        <dbReference type="SAM" id="Phobius"/>
    </source>
</evidence>
<organism evidence="3 4">
    <name type="scientific">Phytomonospora endophytica</name>
    <dbReference type="NCBI Taxonomy" id="714109"/>
    <lineage>
        <taxon>Bacteria</taxon>
        <taxon>Bacillati</taxon>
        <taxon>Actinomycetota</taxon>
        <taxon>Actinomycetes</taxon>
        <taxon>Micromonosporales</taxon>
        <taxon>Micromonosporaceae</taxon>
        <taxon>Phytomonospora</taxon>
    </lineage>
</organism>
<accession>A0A841FS59</accession>
<sequence length="113" mass="12391">MTLPTASPPEPPAPQDGRLETGDVSLTMRRTGNSERYILQAAALRRRQLRAAVLYGSSRSWRQRQALWPAALAGIILVAVIVAAVAVTGAFKRQQQITQEEQQRQQPAVVESS</sequence>